<dbReference type="EnsemblMetazoa" id="GPPI012746-RA">
    <property type="protein sequence ID" value="GPPI012746-PA"/>
    <property type="gene ID" value="GPPI012746"/>
</dbReference>
<feature type="chain" id="PRO_5008404269" description="Secreted protein" evidence="1">
    <location>
        <begin position="29"/>
        <end position="89"/>
    </location>
</feature>
<name>A0A1B0AYC0_9MUSC</name>
<dbReference type="AlphaFoldDB" id="A0A1B0AYC0"/>
<evidence type="ECO:0008006" key="4">
    <source>
        <dbReference type="Google" id="ProtNLM"/>
    </source>
</evidence>
<accession>A0A1B0AYC0</accession>
<keyword evidence="3" id="KW-1185">Reference proteome</keyword>
<dbReference type="EMBL" id="JXJN01005616">
    <property type="status" value="NOT_ANNOTATED_CDS"/>
    <property type="molecule type" value="Genomic_DNA"/>
</dbReference>
<protein>
    <recommendedName>
        <fullName evidence="4">Secreted protein</fullName>
    </recommendedName>
</protein>
<proteinExistence type="predicted"/>
<dbReference type="EMBL" id="JXJN01005613">
    <property type="status" value="NOT_ANNOTATED_CDS"/>
    <property type="molecule type" value="Genomic_DNA"/>
</dbReference>
<sequence length="89" mass="9439">MLPTVKVVVVVFHAAAAAAAATAAAVTAVDVICGDRITLIAACVQDDLGYLLSLPEDVQKLVLDNLSVLHSYVRAVKLPKRTNQCYMSK</sequence>
<evidence type="ECO:0000256" key="1">
    <source>
        <dbReference type="SAM" id="SignalP"/>
    </source>
</evidence>
<evidence type="ECO:0000313" key="2">
    <source>
        <dbReference type="EnsemblMetazoa" id="GPPI012746-PA"/>
    </source>
</evidence>
<organism evidence="2 3">
    <name type="scientific">Glossina palpalis gambiensis</name>
    <dbReference type="NCBI Taxonomy" id="67801"/>
    <lineage>
        <taxon>Eukaryota</taxon>
        <taxon>Metazoa</taxon>
        <taxon>Ecdysozoa</taxon>
        <taxon>Arthropoda</taxon>
        <taxon>Hexapoda</taxon>
        <taxon>Insecta</taxon>
        <taxon>Pterygota</taxon>
        <taxon>Neoptera</taxon>
        <taxon>Endopterygota</taxon>
        <taxon>Diptera</taxon>
        <taxon>Brachycera</taxon>
        <taxon>Muscomorpha</taxon>
        <taxon>Hippoboscoidea</taxon>
        <taxon>Glossinidae</taxon>
        <taxon>Glossina</taxon>
    </lineage>
</organism>
<feature type="signal peptide" evidence="1">
    <location>
        <begin position="1"/>
        <end position="28"/>
    </location>
</feature>
<dbReference type="VEuPathDB" id="VectorBase:GPPI012746"/>
<dbReference type="EMBL" id="JXJN01005615">
    <property type="status" value="NOT_ANNOTATED_CDS"/>
    <property type="molecule type" value="Genomic_DNA"/>
</dbReference>
<keyword evidence="1" id="KW-0732">Signal</keyword>
<dbReference type="Proteomes" id="UP000092460">
    <property type="component" value="Unassembled WGS sequence"/>
</dbReference>
<evidence type="ECO:0000313" key="3">
    <source>
        <dbReference type="Proteomes" id="UP000092460"/>
    </source>
</evidence>
<reference evidence="2" key="2">
    <citation type="submission" date="2020-05" db="UniProtKB">
        <authorList>
            <consortium name="EnsemblMetazoa"/>
        </authorList>
    </citation>
    <scope>IDENTIFICATION</scope>
    <source>
        <strain evidence="2">IAEA</strain>
    </source>
</reference>
<reference evidence="3" key="1">
    <citation type="submission" date="2015-01" db="EMBL/GenBank/DDBJ databases">
        <authorList>
            <person name="Aksoy S."/>
            <person name="Warren W."/>
            <person name="Wilson R.K."/>
        </authorList>
    </citation>
    <scope>NUCLEOTIDE SEQUENCE [LARGE SCALE GENOMIC DNA]</scope>
    <source>
        <strain evidence="3">IAEA</strain>
    </source>
</reference>
<dbReference type="EMBL" id="JXJN01005614">
    <property type="status" value="NOT_ANNOTATED_CDS"/>
    <property type="molecule type" value="Genomic_DNA"/>
</dbReference>